<gene>
    <name evidence="10" type="primary">bla</name>
    <name evidence="10" type="ORF">GCM10022402_45610</name>
</gene>
<reference evidence="11" key="1">
    <citation type="journal article" date="2019" name="Int. J. Syst. Evol. Microbiol.">
        <title>The Global Catalogue of Microorganisms (GCM) 10K type strain sequencing project: providing services to taxonomists for standard genome sequencing and annotation.</title>
        <authorList>
            <consortium name="The Broad Institute Genomics Platform"/>
            <consortium name="The Broad Institute Genome Sequencing Center for Infectious Disease"/>
            <person name="Wu L."/>
            <person name="Ma J."/>
        </authorList>
    </citation>
    <scope>NUCLEOTIDE SEQUENCE [LARGE SCALE GENOMIC DNA]</scope>
    <source>
        <strain evidence="11">JCM 17137</strain>
    </source>
</reference>
<comment type="similarity">
    <text evidence="1 6">Belongs to the class-A beta-lactamase family.</text>
</comment>
<name>A0ABP7GFX2_9ACTN</name>
<dbReference type="SUPFAM" id="SSF56601">
    <property type="entry name" value="beta-lactamase/transpeptidase-like"/>
    <property type="match status" value="1"/>
</dbReference>
<keyword evidence="4 6" id="KW-0378">Hydrolase</keyword>
<dbReference type="InterPro" id="IPR023650">
    <property type="entry name" value="Beta-lactam_class-A_AS"/>
</dbReference>
<feature type="chain" id="PRO_5046184803" description="Beta-lactamase" evidence="8">
    <location>
        <begin position="29"/>
        <end position="327"/>
    </location>
</feature>
<dbReference type="InterPro" id="IPR006311">
    <property type="entry name" value="TAT_signal"/>
</dbReference>
<dbReference type="PROSITE" id="PS00146">
    <property type="entry name" value="BETA_LACTAMASE_A"/>
    <property type="match status" value="1"/>
</dbReference>
<sequence length="327" mass="34487">MPTELTRRAKLVAVAALALAPLAGCATAGAPAGSGSATATSTASPTAAVSAEAASSDRGGRTHREFKKLEREFDTRLGVYAVDTGTGRAVTYRADDRFAYASTHKVLSVGAVLRRNSIEEFNEKVITFTEDDLVTYSPVTERYACTPEREVCPGMTLREVSEAAVRYSDNTAANLLFGELGGPDGLEAALEEIGDDVTHVDRVETDLNEATPGDIRDTSTPRAMATSLRAFTLGEALPAEKRAILTDMLKGNTTGEELIRAGVVEGWEVGDKSGAGGYGTRNDIAIVWPPDDAPLVLAIMSRKGEEDAGYDNALIAKSAEVAVEALT</sequence>
<evidence type="ECO:0000313" key="11">
    <source>
        <dbReference type="Proteomes" id="UP001500908"/>
    </source>
</evidence>
<evidence type="ECO:0000256" key="7">
    <source>
        <dbReference type="SAM" id="MobiDB-lite"/>
    </source>
</evidence>
<dbReference type="InterPro" id="IPR045155">
    <property type="entry name" value="Beta-lactam_cat"/>
</dbReference>
<evidence type="ECO:0000313" key="10">
    <source>
        <dbReference type="EMBL" id="GAA3762945.1"/>
    </source>
</evidence>
<dbReference type="InterPro" id="IPR012338">
    <property type="entry name" value="Beta-lactam/transpept-like"/>
</dbReference>
<dbReference type="InterPro" id="IPR000871">
    <property type="entry name" value="Beta-lactam_class-A"/>
</dbReference>
<dbReference type="PRINTS" id="PR00118">
    <property type="entry name" value="BLACTAMASEA"/>
</dbReference>
<organism evidence="10 11">
    <name type="scientific">Salinactinospora qingdaonensis</name>
    <dbReference type="NCBI Taxonomy" id="702744"/>
    <lineage>
        <taxon>Bacteria</taxon>
        <taxon>Bacillati</taxon>
        <taxon>Actinomycetota</taxon>
        <taxon>Actinomycetes</taxon>
        <taxon>Streptosporangiales</taxon>
        <taxon>Nocardiopsidaceae</taxon>
        <taxon>Salinactinospora</taxon>
    </lineage>
</organism>
<feature type="region of interest" description="Disordered" evidence="7">
    <location>
        <begin position="31"/>
        <end position="65"/>
    </location>
</feature>
<feature type="compositionally biased region" description="Low complexity" evidence="7">
    <location>
        <begin position="31"/>
        <end position="56"/>
    </location>
</feature>
<evidence type="ECO:0000256" key="3">
    <source>
        <dbReference type="ARBA" id="ARBA00018879"/>
    </source>
</evidence>
<evidence type="ECO:0000256" key="5">
    <source>
        <dbReference type="ARBA" id="ARBA00023251"/>
    </source>
</evidence>
<evidence type="ECO:0000256" key="8">
    <source>
        <dbReference type="SAM" id="SignalP"/>
    </source>
</evidence>
<feature type="domain" description="Beta-lactamase class A catalytic" evidence="9">
    <location>
        <begin position="78"/>
        <end position="300"/>
    </location>
</feature>
<dbReference type="PANTHER" id="PTHR35333:SF3">
    <property type="entry name" value="BETA-LACTAMASE-TYPE TRANSPEPTIDASE FOLD CONTAINING PROTEIN"/>
    <property type="match status" value="1"/>
</dbReference>
<evidence type="ECO:0000256" key="6">
    <source>
        <dbReference type="RuleBase" id="RU361140"/>
    </source>
</evidence>
<dbReference type="RefSeq" id="WP_344976274.1">
    <property type="nucleotide sequence ID" value="NZ_BAABDD010000037.1"/>
</dbReference>
<keyword evidence="5 6" id="KW-0046">Antibiotic resistance</keyword>
<dbReference type="Gene3D" id="3.40.710.10">
    <property type="entry name" value="DD-peptidase/beta-lactamase superfamily"/>
    <property type="match status" value="1"/>
</dbReference>
<comment type="catalytic activity">
    <reaction evidence="6">
        <text>a beta-lactam + H2O = a substituted beta-amino acid</text>
        <dbReference type="Rhea" id="RHEA:20401"/>
        <dbReference type="ChEBI" id="CHEBI:15377"/>
        <dbReference type="ChEBI" id="CHEBI:35627"/>
        <dbReference type="ChEBI" id="CHEBI:140347"/>
        <dbReference type="EC" id="3.5.2.6"/>
    </reaction>
</comment>
<dbReference type="NCBIfam" id="NF033103">
    <property type="entry name" value="bla_class_A"/>
    <property type="match status" value="1"/>
</dbReference>
<feature type="signal peptide" evidence="8">
    <location>
        <begin position="1"/>
        <end position="28"/>
    </location>
</feature>
<dbReference type="EC" id="3.5.2.6" evidence="2 6"/>
<dbReference type="Pfam" id="PF13354">
    <property type="entry name" value="Beta-lactamase2"/>
    <property type="match status" value="1"/>
</dbReference>
<comment type="caution">
    <text evidence="10">The sequence shown here is derived from an EMBL/GenBank/DDBJ whole genome shotgun (WGS) entry which is preliminary data.</text>
</comment>
<dbReference type="EMBL" id="BAABDD010000037">
    <property type="protein sequence ID" value="GAA3762945.1"/>
    <property type="molecule type" value="Genomic_DNA"/>
</dbReference>
<keyword evidence="8" id="KW-0732">Signal</keyword>
<dbReference type="Proteomes" id="UP001500908">
    <property type="component" value="Unassembled WGS sequence"/>
</dbReference>
<accession>A0ABP7GFX2</accession>
<evidence type="ECO:0000259" key="9">
    <source>
        <dbReference type="Pfam" id="PF13354"/>
    </source>
</evidence>
<proteinExistence type="inferred from homology"/>
<evidence type="ECO:0000256" key="2">
    <source>
        <dbReference type="ARBA" id="ARBA00012865"/>
    </source>
</evidence>
<dbReference type="PANTHER" id="PTHR35333">
    <property type="entry name" value="BETA-LACTAMASE"/>
    <property type="match status" value="1"/>
</dbReference>
<evidence type="ECO:0000256" key="4">
    <source>
        <dbReference type="ARBA" id="ARBA00022801"/>
    </source>
</evidence>
<protein>
    <recommendedName>
        <fullName evidence="3 6">Beta-lactamase</fullName>
        <ecNumber evidence="2 6">3.5.2.6</ecNumber>
    </recommendedName>
</protein>
<keyword evidence="11" id="KW-1185">Reference proteome</keyword>
<evidence type="ECO:0000256" key="1">
    <source>
        <dbReference type="ARBA" id="ARBA00009009"/>
    </source>
</evidence>
<dbReference type="PROSITE" id="PS51318">
    <property type="entry name" value="TAT"/>
    <property type="match status" value="1"/>
</dbReference>